<dbReference type="GO" id="GO:0019866">
    <property type="term" value="C:organelle inner membrane"/>
    <property type="evidence" value="ECO:0007669"/>
    <property type="project" value="InterPro"/>
</dbReference>
<feature type="transmembrane region" description="Helical" evidence="12">
    <location>
        <begin position="12"/>
        <end position="32"/>
    </location>
</feature>
<dbReference type="GO" id="GO:0005886">
    <property type="term" value="C:plasma membrane"/>
    <property type="evidence" value="ECO:0007669"/>
    <property type="project" value="UniProtKB-SubCell"/>
</dbReference>
<evidence type="ECO:0000256" key="10">
    <source>
        <dbReference type="ARBA" id="ARBA00023136"/>
    </source>
</evidence>
<feature type="domain" description="PTS EIIC type-1" evidence="14">
    <location>
        <begin position="1"/>
        <end position="388"/>
    </location>
</feature>
<reference evidence="15 16" key="1">
    <citation type="submission" date="2018-05" db="EMBL/GenBank/DDBJ databases">
        <title>Genomic Encyclopedia of Type Strains, Phase IV (KMG-IV): sequencing the most valuable type-strain genomes for metagenomic binning, comparative biology and taxonomic classification.</title>
        <authorList>
            <person name="Goeker M."/>
        </authorList>
    </citation>
    <scope>NUCLEOTIDE SEQUENCE [LARGE SCALE GENOMIC DNA]</scope>
    <source>
        <strain evidence="15 16">DSM 24906</strain>
    </source>
</reference>
<dbReference type="EMBL" id="QGGI01000004">
    <property type="protein sequence ID" value="PWJ95646.1"/>
    <property type="molecule type" value="Genomic_DNA"/>
</dbReference>
<dbReference type="GO" id="GO:0009401">
    <property type="term" value="P:phosphoenolpyruvate-dependent sugar phosphotransferase system"/>
    <property type="evidence" value="ECO:0007669"/>
    <property type="project" value="UniProtKB-KW"/>
</dbReference>
<evidence type="ECO:0000256" key="4">
    <source>
        <dbReference type="ARBA" id="ARBA00022597"/>
    </source>
</evidence>
<evidence type="ECO:0000313" key="15">
    <source>
        <dbReference type="EMBL" id="PWJ95646.1"/>
    </source>
</evidence>
<dbReference type="GO" id="GO:0008982">
    <property type="term" value="F:protein-N(PI)-phosphohistidine-sugar phosphotransferase activity"/>
    <property type="evidence" value="ECO:0007669"/>
    <property type="project" value="InterPro"/>
</dbReference>
<dbReference type="InterPro" id="IPR050429">
    <property type="entry name" value="PTS_Glucose_EIICBA"/>
</dbReference>
<evidence type="ECO:0000256" key="7">
    <source>
        <dbReference type="ARBA" id="ARBA00022692"/>
    </source>
</evidence>
<dbReference type="InterPro" id="IPR018113">
    <property type="entry name" value="PTrfase_EIIB_Cys"/>
</dbReference>
<keyword evidence="10 12" id="KW-0472">Membrane</keyword>
<feature type="transmembrane region" description="Helical" evidence="12">
    <location>
        <begin position="300"/>
        <end position="322"/>
    </location>
</feature>
<feature type="transmembrane region" description="Helical" evidence="12">
    <location>
        <begin position="354"/>
        <end position="376"/>
    </location>
</feature>
<dbReference type="AlphaFoldDB" id="A0AA45C7R8"/>
<dbReference type="Proteomes" id="UP000245921">
    <property type="component" value="Unassembled WGS sequence"/>
</dbReference>
<keyword evidence="6" id="KW-0598">Phosphotransferase system</keyword>
<feature type="transmembrane region" description="Helical" evidence="12">
    <location>
        <begin position="245"/>
        <end position="265"/>
    </location>
</feature>
<comment type="caution">
    <text evidence="15">The sequence shown here is derived from an EMBL/GenBank/DDBJ whole genome shotgun (WGS) entry which is preliminary data.</text>
</comment>
<evidence type="ECO:0000259" key="14">
    <source>
        <dbReference type="PROSITE" id="PS51103"/>
    </source>
</evidence>
<dbReference type="InterPro" id="IPR010974">
    <property type="entry name" value="PTS_IIBC_nag"/>
</dbReference>
<dbReference type="GO" id="GO:0015764">
    <property type="term" value="P:N-acetylglucosamine transport"/>
    <property type="evidence" value="ECO:0007669"/>
    <property type="project" value="TreeGrafter"/>
</dbReference>
<dbReference type="InterPro" id="IPR003352">
    <property type="entry name" value="PTS_EIIC"/>
</dbReference>
<feature type="transmembrane region" description="Helical" evidence="12">
    <location>
        <begin position="329"/>
        <end position="348"/>
    </location>
</feature>
<evidence type="ECO:0000256" key="9">
    <source>
        <dbReference type="ARBA" id="ARBA00022989"/>
    </source>
</evidence>
<dbReference type="PROSITE" id="PS51098">
    <property type="entry name" value="PTS_EIIB_TYPE_1"/>
    <property type="match status" value="1"/>
</dbReference>
<dbReference type="PANTHER" id="PTHR30009">
    <property type="entry name" value="CYTOCHROME C-TYPE SYNTHESIS PROTEIN AND PTS TRANSMEMBRANE COMPONENT"/>
    <property type="match status" value="1"/>
</dbReference>
<dbReference type="RefSeq" id="WP_109604184.1">
    <property type="nucleotide sequence ID" value="NZ_QGGI01000004.1"/>
</dbReference>
<organism evidence="15 16">
    <name type="scientific">Oceanotoga teriensis</name>
    <dbReference type="NCBI Taxonomy" id="515440"/>
    <lineage>
        <taxon>Bacteria</taxon>
        <taxon>Thermotogati</taxon>
        <taxon>Thermotogota</taxon>
        <taxon>Thermotogae</taxon>
        <taxon>Petrotogales</taxon>
        <taxon>Petrotogaceae</taxon>
        <taxon>Oceanotoga</taxon>
    </lineage>
</organism>
<accession>A0AA45C7R8</accession>
<evidence type="ECO:0000256" key="8">
    <source>
        <dbReference type="ARBA" id="ARBA00022777"/>
    </source>
</evidence>
<dbReference type="PANTHER" id="PTHR30009:SF4">
    <property type="entry name" value="PTS SYSTEM N-ACETYLGLUCOSAMINE-SPECIFIC EIICBA COMPONENT"/>
    <property type="match status" value="1"/>
</dbReference>
<keyword evidence="7 12" id="KW-0812">Transmembrane</keyword>
<evidence type="ECO:0000256" key="6">
    <source>
        <dbReference type="ARBA" id="ARBA00022683"/>
    </source>
</evidence>
<keyword evidence="8" id="KW-0418">Kinase</keyword>
<evidence type="ECO:0000256" key="2">
    <source>
        <dbReference type="ARBA" id="ARBA00022448"/>
    </source>
</evidence>
<evidence type="ECO:0000256" key="11">
    <source>
        <dbReference type="PROSITE-ProRule" id="PRU00421"/>
    </source>
</evidence>
<proteinExistence type="predicted"/>
<dbReference type="NCBIfam" id="TIGR01998">
    <property type="entry name" value="PTS-II-BC-nag"/>
    <property type="match status" value="1"/>
</dbReference>
<feature type="transmembrane region" description="Helical" evidence="12">
    <location>
        <begin position="44"/>
        <end position="68"/>
    </location>
</feature>
<dbReference type="PROSITE" id="PS51103">
    <property type="entry name" value="PTS_EIIC_TYPE_1"/>
    <property type="match status" value="1"/>
</dbReference>
<keyword evidence="5" id="KW-0808">Transferase</keyword>
<dbReference type="Pfam" id="PF00367">
    <property type="entry name" value="PTS_EIIB"/>
    <property type="match status" value="1"/>
</dbReference>
<keyword evidence="4" id="KW-0762">Sugar transport</keyword>
<evidence type="ECO:0000259" key="13">
    <source>
        <dbReference type="PROSITE" id="PS51098"/>
    </source>
</evidence>
<feature type="active site" description="Phosphocysteine intermediate; for EIIB activity" evidence="11">
    <location>
        <position position="427"/>
    </location>
</feature>
<dbReference type="Pfam" id="PF02378">
    <property type="entry name" value="PTS_EIIC"/>
    <property type="match status" value="1"/>
</dbReference>
<comment type="subcellular location">
    <subcellularLocation>
        <location evidence="1">Cell membrane</location>
        <topology evidence="1">Multi-pass membrane protein</topology>
    </subcellularLocation>
</comment>
<keyword evidence="2" id="KW-0813">Transport</keyword>
<dbReference type="Gene3D" id="3.30.1360.60">
    <property type="entry name" value="Glucose permease domain IIB"/>
    <property type="match status" value="1"/>
</dbReference>
<feature type="transmembrane region" description="Helical" evidence="12">
    <location>
        <begin position="153"/>
        <end position="173"/>
    </location>
</feature>
<dbReference type="PROSITE" id="PS01035">
    <property type="entry name" value="PTS_EIIB_TYPE_1_CYS"/>
    <property type="match status" value="1"/>
</dbReference>
<dbReference type="GO" id="GO:0015572">
    <property type="term" value="F:N-acetylglucosamine transmembrane transporter activity"/>
    <property type="evidence" value="ECO:0007669"/>
    <property type="project" value="InterPro"/>
</dbReference>
<dbReference type="InterPro" id="IPR001996">
    <property type="entry name" value="PTS_IIB_1"/>
</dbReference>
<evidence type="ECO:0000256" key="3">
    <source>
        <dbReference type="ARBA" id="ARBA00022475"/>
    </source>
</evidence>
<keyword evidence="3" id="KW-1003">Cell membrane</keyword>
<dbReference type="NCBIfam" id="TIGR00826">
    <property type="entry name" value="EIIB_glc"/>
    <property type="match status" value="1"/>
</dbReference>
<feature type="transmembrane region" description="Helical" evidence="12">
    <location>
        <begin position="277"/>
        <end position="294"/>
    </location>
</feature>
<gene>
    <name evidence="15" type="ORF">C7380_10460</name>
</gene>
<keyword evidence="16" id="KW-1185">Reference proteome</keyword>
<dbReference type="InterPro" id="IPR036878">
    <property type="entry name" value="Glu_permease_IIB"/>
</dbReference>
<protein>
    <submittedName>
        <fullName evidence="15">PTS system N-acetylglucosamine-specific IIB component (Glc family) /PTS system N-acetylglucosamine-specific IIC component (Glc family)</fullName>
    </submittedName>
</protein>
<feature type="transmembrane region" description="Helical" evidence="12">
    <location>
        <begin position="179"/>
        <end position="201"/>
    </location>
</feature>
<sequence>MMKYLQRLGRSLMLPVAVLPAASILMGIGYWIDPVGWGGNSILAAFLIKAGGALIDNMGILFAVGVALGMSKEKDGSSGLSGLVAFMTITTLLSTAVVSNLLKVPIEEVNPGFGKINNQFIGILSGLIAAHCYNKFSHVKLPDFLAFFSGKRLVPIMTAVYMLAVSGVFLFVWPVIYSGLVAFGSAIASLGAFGAGIYAFFNRLLIPTGLHHALNSVFWFDAIGINDIGNFWSNTAATFPGVTTGMYQAGFFPIMMFGLPGAALAMYHTAKDNKKKLAAGLLMAGAFSSFFTGVTEPLEFSFMFLAPVLYFIHALLTGISVFIAATFKWIAGFGFSAGFVDYTLSFRIPAATNILMLIPLGLVMFALYYFIFRFVIQKLDLKTIGREDDVDENEGKTYSKDTNFDEMAKIILEGLGGKENIESMEYCITRLRVEVKDNLKIDEKKIKSSGITGIIRPSKKGIHVVVGPQVQFMYDAMQKYM</sequence>
<evidence type="ECO:0000256" key="12">
    <source>
        <dbReference type="SAM" id="Phobius"/>
    </source>
</evidence>
<keyword evidence="9 12" id="KW-1133">Transmembrane helix</keyword>
<dbReference type="SUPFAM" id="SSF55604">
    <property type="entry name" value="Glucose permease domain IIB"/>
    <property type="match status" value="1"/>
</dbReference>
<dbReference type="GO" id="GO:0090563">
    <property type="term" value="F:protein-phosphocysteine-sugar phosphotransferase activity"/>
    <property type="evidence" value="ECO:0007669"/>
    <property type="project" value="TreeGrafter"/>
</dbReference>
<dbReference type="CDD" id="cd00212">
    <property type="entry name" value="PTS_IIB_glc"/>
    <property type="match status" value="1"/>
</dbReference>
<feature type="domain" description="PTS EIIB type-1" evidence="13">
    <location>
        <begin position="405"/>
        <end position="481"/>
    </location>
</feature>
<dbReference type="GO" id="GO:0016301">
    <property type="term" value="F:kinase activity"/>
    <property type="evidence" value="ECO:0007669"/>
    <property type="project" value="UniProtKB-KW"/>
</dbReference>
<dbReference type="InterPro" id="IPR013013">
    <property type="entry name" value="PTS_EIIC_1"/>
</dbReference>
<name>A0AA45C7R8_9BACT</name>
<evidence type="ECO:0000313" key="16">
    <source>
        <dbReference type="Proteomes" id="UP000245921"/>
    </source>
</evidence>
<evidence type="ECO:0000256" key="5">
    <source>
        <dbReference type="ARBA" id="ARBA00022679"/>
    </source>
</evidence>
<feature type="transmembrane region" description="Helical" evidence="12">
    <location>
        <begin position="80"/>
        <end position="104"/>
    </location>
</feature>
<evidence type="ECO:0000256" key="1">
    <source>
        <dbReference type="ARBA" id="ARBA00004651"/>
    </source>
</evidence>